<sequence length="108" mass="12448">MHKKSACLFLSFLVSLLFLNKLFKMEHLFALDKKIALFIMLKGQCGVMVESDGNTVQFTNRFNGLKWSLSKDTNTDGAASIKSIFVKSLEILRHPVKRKYWVIMFKKS</sequence>
<proteinExistence type="predicted"/>
<keyword evidence="2" id="KW-1185">Reference proteome</keyword>
<evidence type="ECO:0000313" key="2">
    <source>
        <dbReference type="Proteomes" id="UP000887565"/>
    </source>
</evidence>
<keyword evidence="1" id="KW-0732">Signal</keyword>
<reference evidence="3" key="1">
    <citation type="submission" date="2022-11" db="UniProtKB">
        <authorList>
            <consortium name="WormBaseParasite"/>
        </authorList>
    </citation>
    <scope>IDENTIFICATION</scope>
</reference>
<dbReference type="AlphaFoldDB" id="A0A915I369"/>
<evidence type="ECO:0000313" key="3">
    <source>
        <dbReference type="WBParaSite" id="nRc.2.0.1.t08171-RA"/>
    </source>
</evidence>
<evidence type="ECO:0000256" key="1">
    <source>
        <dbReference type="SAM" id="SignalP"/>
    </source>
</evidence>
<dbReference type="Proteomes" id="UP000887565">
    <property type="component" value="Unplaced"/>
</dbReference>
<feature type="chain" id="PRO_5036788491" evidence="1">
    <location>
        <begin position="25"/>
        <end position="108"/>
    </location>
</feature>
<protein>
    <submittedName>
        <fullName evidence="3">Uncharacterized protein</fullName>
    </submittedName>
</protein>
<name>A0A915I369_ROMCU</name>
<feature type="signal peptide" evidence="1">
    <location>
        <begin position="1"/>
        <end position="24"/>
    </location>
</feature>
<organism evidence="2 3">
    <name type="scientific">Romanomermis culicivorax</name>
    <name type="common">Nematode worm</name>
    <dbReference type="NCBI Taxonomy" id="13658"/>
    <lineage>
        <taxon>Eukaryota</taxon>
        <taxon>Metazoa</taxon>
        <taxon>Ecdysozoa</taxon>
        <taxon>Nematoda</taxon>
        <taxon>Enoplea</taxon>
        <taxon>Dorylaimia</taxon>
        <taxon>Mermithida</taxon>
        <taxon>Mermithoidea</taxon>
        <taxon>Mermithidae</taxon>
        <taxon>Romanomermis</taxon>
    </lineage>
</organism>
<dbReference type="WBParaSite" id="nRc.2.0.1.t08171-RA">
    <property type="protein sequence ID" value="nRc.2.0.1.t08171-RA"/>
    <property type="gene ID" value="nRc.2.0.1.g08171"/>
</dbReference>
<accession>A0A915I369</accession>